<feature type="disulfide bond" evidence="5">
    <location>
        <begin position="118"/>
        <end position="145"/>
    </location>
</feature>
<name>Q91275_9TELE</name>
<feature type="domain" description="Sushi" evidence="7">
    <location>
        <begin position="209"/>
        <end position="268"/>
    </location>
</feature>
<dbReference type="SUPFAM" id="SSF57535">
    <property type="entry name" value="Complement control module/SCR domain"/>
    <property type="match status" value="13"/>
</dbReference>
<comment type="subcellular location">
    <subcellularLocation>
        <location evidence="1">Virion</location>
    </subcellularLocation>
</comment>
<protein>
    <submittedName>
        <fullName evidence="8">Complement regulatory plasma protein</fullName>
    </submittedName>
</protein>
<dbReference type="PIR" id="S46199">
    <property type="entry name" value="S46199"/>
</dbReference>
<evidence type="ECO:0000256" key="4">
    <source>
        <dbReference type="ARBA" id="ARBA00023157"/>
    </source>
</evidence>
<dbReference type="InterPro" id="IPR035976">
    <property type="entry name" value="Sushi/SCR/CCP_sf"/>
</dbReference>
<dbReference type="PROSITE" id="PS50923">
    <property type="entry name" value="SUSHI"/>
    <property type="match status" value="11"/>
</dbReference>
<feature type="domain" description="Sushi" evidence="7">
    <location>
        <begin position="567"/>
        <end position="626"/>
    </location>
</feature>
<feature type="disulfide bond" evidence="5">
    <location>
        <begin position="711"/>
        <end position="738"/>
    </location>
</feature>
<evidence type="ECO:0000256" key="3">
    <source>
        <dbReference type="ARBA" id="ARBA00022729"/>
    </source>
</evidence>
<evidence type="ECO:0000256" key="6">
    <source>
        <dbReference type="SAM" id="SignalP"/>
    </source>
</evidence>
<feature type="domain" description="Sushi" evidence="7">
    <location>
        <begin position="87"/>
        <end position="147"/>
    </location>
</feature>
<accession>Q91275</accession>
<feature type="signal peptide" evidence="6">
    <location>
        <begin position="1"/>
        <end position="22"/>
    </location>
</feature>
<evidence type="ECO:0000259" key="7">
    <source>
        <dbReference type="PROSITE" id="PS50923"/>
    </source>
</evidence>
<sequence length="1053" mass="117598">MDVIARSCVLFLWLQTLTSVKSQVPCTLQQFIDGEHYDSNFDTTGMEASYPGGRQVRVGCNVGYSGFFKLVCVEGKWETRGAKCQPRSCGHPGDAQFADFHLAEGNDFVFGSKVVYTCQKGYQMVSRINYRRCVAEGWDGVVPVCESQQCPLIHVDNNVQVIGGPEEATFGNVVRFSCKSRSEILDGSPELYCDERGDWSGPVPKCKAITCAIPPIENGNVPGAIREYKENDVLHYECDRAFKHIDRPSTCIKQGIKAEWSPTPLCESIKCRLTIMDGTRYEPAYRNLFSPGETLKVICARTSWISTPQETSVVTTCQDNGEWSIRPTCQEVRCSNRRPEHVDSWDVRSWERYTLDDNTRYWCKRGYKRTGGVTWATCGRNGWMPNPLCEVKTCSKENIQDAVIVGTDKQIYNLNQKAIYACGEGNRGRITLTCGENGWSGDRKCTVKPCPLPPKDPNGFFRGPYTGRVLYYTCKDGYKLFTEGWWAEAKCVDGVWPELTTCISNTTCGKFPEIPNAEVIRRYPEVQTVQVICNQGYSTQANSFSCENGNWLLYGLSPDQICTLRADVCGPPPEAENAVVKTSYQREYLSGSEVTYLCRDKYIPLEGVDTIRCRNGQWDKEIKCTSSCDKLVDVTMDFTADKEIYIEGQTIRYQCLIDGAEGIATCNNTKWVKSPQCKVKPCELPADIPNGQYDIIEGEELVFGTKIKYVCNEGYQMISKEATRTCMLDGWSNHVPTCEPLSCEPPPTDGGVTVIGLPDNGNPILPDRFLDFSCDGSGRYLNGSARLICGKDGQWDKPFPSCEDITCEIGVMPTHVSVVGLPPGTKTIKAGQKLQLQCDNAQPVDRPAEIECLQTGEWNAAFPACGGDTCTLTAVPDNVRMTPRAALKNQMRKGQKLKFACTDRRDTLLGKAEVECLDNGKWSYPFPTCGDPLDCGNPPSLDDGDVTTRRQSVYRHGASVEYRCQALYTMEGGPRKTCDNGEWTGSIRCIKPCTVDTDIMRRHNIEFRYSHEAKLYATHDDVIEFRCTSGRHVGSVQMRQKCLDGVMNFPTCQ</sequence>
<dbReference type="PANTHER" id="PTHR45785:SF2">
    <property type="entry name" value="COMPLEMENT FACTOR H-RELATED"/>
    <property type="match status" value="1"/>
</dbReference>
<organism evidence="8">
    <name type="scientific">Paralabrax nebulifer</name>
    <name type="common">barred sand bass</name>
    <dbReference type="NCBI Taxonomy" id="30873"/>
    <lineage>
        <taxon>Eukaryota</taxon>
        <taxon>Metazoa</taxon>
        <taxon>Chordata</taxon>
        <taxon>Craniata</taxon>
        <taxon>Vertebrata</taxon>
        <taxon>Euteleostomi</taxon>
        <taxon>Actinopterygii</taxon>
        <taxon>Neopterygii</taxon>
        <taxon>Teleostei</taxon>
        <taxon>Neoteleostei</taxon>
        <taxon>Acanthomorphata</taxon>
        <taxon>Eupercaria</taxon>
        <taxon>Perciformes</taxon>
        <taxon>Serranoidei</taxon>
        <taxon>Serranidae</taxon>
        <taxon>Serraninae</taxon>
        <taxon>Paralabrax</taxon>
    </lineage>
</organism>
<reference evidence="8" key="1">
    <citation type="journal article" date="1994" name="Biochem. J.">
        <title>Cloning and characterization of a cDNA representing a putative complement-regulatory plasma protein from barred sand bass (Parablax neblifer).</title>
        <authorList>
            <person name="Dahmen A."/>
            <person name="Kaidoh T."/>
            <person name="Zipfel P.F."/>
            <person name="Gigli I."/>
        </authorList>
    </citation>
    <scope>NUCLEOTIDE SEQUENCE</scope>
    <source>
        <tissue evidence="8">Liver</tissue>
    </source>
</reference>
<dbReference type="InterPro" id="IPR051503">
    <property type="entry name" value="ComplSys_Reg/VirEntry_Med"/>
</dbReference>
<feature type="chain" id="PRO_5004318398" evidence="6">
    <location>
        <begin position="23"/>
        <end position="1053"/>
    </location>
</feature>
<keyword evidence="4 5" id="KW-1015">Disulfide bond</keyword>
<evidence type="ECO:0000256" key="5">
    <source>
        <dbReference type="PROSITE-ProRule" id="PRU00302"/>
    </source>
</evidence>
<dbReference type="PANTHER" id="PTHR45785">
    <property type="entry name" value="COMPLEMENT FACTOR H-RELATED"/>
    <property type="match status" value="1"/>
</dbReference>
<dbReference type="EMBL" id="L21703">
    <property type="protein sequence ID" value="AAA92556.1"/>
    <property type="molecule type" value="mRNA"/>
</dbReference>
<evidence type="ECO:0000313" key="8">
    <source>
        <dbReference type="EMBL" id="AAA92556.1"/>
    </source>
</evidence>
<dbReference type="InterPro" id="IPR000436">
    <property type="entry name" value="Sushi_SCR_CCP_dom"/>
</dbReference>
<feature type="domain" description="Sushi" evidence="7">
    <location>
        <begin position="148"/>
        <end position="208"/>
    </location>
</feature>
<dbReference type="AlphaFoldDB" id="Q91275"/>
<feature type="domain" description="Sushi" evidence="7">
    <location>
        <begin position="332"/>
        <end position="391"/>
    </location>
</feature>
<feature type="domain" description="Sushi" evidence="7">
    <location>
        <begin position="269"/>
        <end position="331"/>
    </location>
</feature>
<dbReference type="CDD" id="cd00033">
    <property type="entry name" value="CCP"/>
    <property type="match status" value="9"/>
</dbReference>
<evidence type="ECO:0000256" key="1">
    <source>
        <dbReference type="ARBA" id="ARBA00004328"/>
    </source>
</evidence>
<keyword evidence="2 5" id="KW-0768">Sushi</keyword>
<evidence type="ECO:0000256" key="2">
    <source>
        <dbReference type="ARBA" id="ARBA00022659"/>
    </source>
</evidence>
<comment type="caution">
    <text evidence="5">Lacks conserved residue(s) required for the propagation of feature annotation.</text>
</comment>
<keyword evidence="3 6" id="KW-0732">Signal</keyword>
<dbReference type="SMART" id="SM00032">
    <property type="entry name" value="CCP"/>
    <property type="match status" value="16"/>
</dbReference>
<feature type="domain" description="Sushi" evidence="7">
    <location>
        <begin position="448"/>
        <end position="504"/>
    </location>
</feature>
<feature type="domain" description="Sushi" evidence="7">
    <location>
        <begin position="741"/>
        <end position="804"/>
    </location>
</feature>
<proteinExistence type="evidence at transcript level"/>
<dbReference type="Gene3D" id="2.10.70.10">
    <property type="entry name" value="Complement Module, domain 1"/>
    <property type="match status" value="13"/>
</dbReference>
<feature type="domain" description="Sushi" evidence="7">
    <location>
        <begin position="868"/>
        <end position="931"/>
    </location>
</feature>
<feature type="disulfide bond" evidence="5">
    <location>
        <begin position="935"/>
        <end position="978"/>
    </location>
</feature>
<dbReference type="Pfam" id="PF00084">
    <property type="entry name" value="Sushi"/>
    <property type="match status" value="7"/>
</dbReference>
<feature type="domain" description="Sushi" evidence="7">
    <location>
        <begin position="933"/>
        <end position="991"/>
    </location>
</feature>
<feature type="domain" description="Sushi" evidence="7">
    <location>
        <begin position="680"/>
        <end position="740"/>
    </location>
</feature>
<feature type="disulfide bond" evidence="5">
    <location>
        <begin position="150"/>
        <end position="193"/>
    </location>
</feature>